<sequence>MYCGNCGKPIDKEQNYCSYCGKMQKSLAKNSYSPHTEQSPPSPAR</sequence>
<dbReference type="RefSeq" id="WP_103846592.1">
    <property type="nucleotide sequence ID" value="NZ_JBANLW010000025.1"/>
</dbReference>
<proteinExistence type="predicted"/>
<reference evidence="2 3" key="1">
    <citation type="submission" date="2018-06" db="EMBL/GenBank/DDBJ databases">
        <authorList>
            <consortium name="Pathogen Informatics"/>
            <person name="Doyle S."/>
        </authorList>
    </citation>
    <scope>NUCLEOTIDE SEQUENCE [LARGE SCALE GENOMIC DNA]</scope>
    <source>
        <strain evidence="2 3">NCTC11296</strain>
    </source>
</reference>
<accession>A0A377I8S5</accession>
<evidence type="ECO:0000313" key="2">
    <source>
        <dbReference type="EMBL" id="STO71727.1"/>
    </source>
</evidence>
<protein>
    <recommendedName>
        <fullName evidence="1">Zinc-ribbon domain-containing protein</fullName>
    </recommendedName>
</protein>
<gene>
    <name evidence="2" type="ORF">NCTC11296_01640</name>
</gene>
<dbReference type="Proteomes" id="UP000254465">
    <property type="component" value="Unassembled WGS sequence"/>
</dbReference>
<evidence type="ECO:0000313" key="3">
    <source>
        <dbReference type="Proteomes" id="UP000254465"/>
    </source>
</evidence>
<feature type="domain" description="Zinc-ribbon" evidence="1">
    <location>
        <begin position="2"/>
        <end position="22"/>
    </location>
</feature>
<dbReference type="InterPro" id="IPR026870">
    <property type="entry name" value="Zinc_ribbon_dom"/>
</dbReference>
<organism evidence="2 3">
    <name type="scientific">Avibacterium paragallinarum</name>
    <name type="common">Haemophilus gallinarum</name>
    <dbReference type="NCBI Taxonomy" id="728"/>
    <lineage>
        <taxon>Bacteria</taxon>
        <taxon>Pseudomonadati</taxon>
        <taxon>Pseudomonadota</taxon>
        <taxon>Gammaproteobacteria</taxon>
        <taxon>Pasteurellales</taxon>
        <taxon>Pasteurellaceae</taxon>
        <taxon>Avibacterium</taxon>
    </lineage>
</organism>
<name>A0A377I8S5_AVIPA</name>
<dbReference type="EMBL" id="UGHK01000002">
    <property type="protein sequence ID" value="STO71727.1"/>
    <property type="molecule type" value="Genomic_DNA"/>
</dbReference>
<dbReference type="AlphaFoldDB" id="A0A377I8S5"/>
<dbReference type="Pfam" id="PF13240">
    <property type="entry name" value="Zn_Ribbon_1"/>
    <property type="match status" value="1"/>
</dbReference>
<evidence type="ECO:0000259" key="1">
    <source>
        <dbReference type="Pfam" id="PF13240"/>
    </source>
</evidence>